<accession>A0ABS4JBB3</accession>
<keyword evidence="3" id="KW-1185">Reference proteome</keyword>
<gene>
    <name evidence="2" type="ORF">J2Z69_000021</name>
</gene>
<dbReference type="EMBL" id="JAGGLD010000001">
    <property type="protein sequence ID" value="MBP1999002.1"/>
    <property type="molecule type" value="Genomic_DNA"/>
</dbReference>
<feature type="domain" description="YetF C-terminal" evidence="1">
    <location>
        <begin position="9"/>
        <end position="55"/>
    </location>
</feature>
<comment type="caution">
    <text evidence="2">The sequence shown here is derived from an EMBL/GenBank/DDBJ whole genome shotgun (WGS) entry which is preliminary data.</text>
</comment>
<dbReference type="Proteomes" id="UP001519288">
    <property type="component" value="Unassembled WGS sequence"/>
</dbReference>
<evidence type="ECO:0000313" key="2">
    <source>
        <dbReference type="EMBL" id="MBP1999002.1"/>
    </source>
</evidence>
<organism evidence="2 3">
    <name type="scientific">Paenibacillus shirakamiensis</name>
    <dbReference type="NCBI Taxonomy" id="1265935"/>
    <lineage>
        <taxon>Bacteria</taxon>
        <taxon>Bacillati</taxon>
        <taxon>Bacillota</taxon>
        <taxon>Bacilli</taxon>
        <taxon>Bacillales</taxon>
        <taxon>Paenibacillaceae</taxon>
        <taxon>Paenibacillus</taxon>
    </lineage>
</organism>
<reference evidence="2 3" key="1">
    <citation type="submission" date="2021-03" db="EMBL/GenBank/DDBJ databases">
        <title>Genomic Encyclopedia of Type Strains, Phase IV (KMG-IV): sequencing the most valuable type-strain genomes for metagenomic binning, comparative biology and taxonomic classification.</title>
        <authorList>
            <person name="Goeker M."/>
        </authorList>
    </citation>
    <scope>NUCLEOTIDE SEQUENCE [LARGE SCALE GENOMIC DNA]</scope>
    <source>
        <strain evidence="2 3">DSM 26806</strain>
    </source>
</reference>
<sequence length="67" mass="7827">MPVLIKYAALPLPLITQGKVEDRNLEQIQQTRFWLKNQIQFKGFHDFKEVVLCTIDHKGRIYVDAGN</sequence>
<dbReference type="Gene3D" id="3.30.240.20">
    <property type="entry name" value="bsu07140 like domains"/>
    <property type="match status" value="1"/>
</dbReference>
<dbReference type="Pfam" id="PF04239">
    <property type="entry name" value="DUF421"/>
    <property type="match status" value="1"/>
</dbReference>
<dbReference type="InterPro" id="IPR007353">
    <property type="entry name" value="DUF421"/>
</dbReference>
<name>A0ABS4JBB3_9BACL</name>
<proteinExistence type="predicted"/>
<evidence type="ECO:0000313" key="3">
    <source>
        <dbReference type="Proteomes" id="UP001519288"/>
    </source>
</evidence>
<protein>
    <submittedName>
        <fullName evidence="2">Uncharacterized membrane protein YcaP (DUF421 family)</fullName>
    </submittedName>
</protein>
<dbReference type="InterPro" id="IPR023090">
    <property type="entry name" value="UPF0702_alpha/beta_dom_sf"/>
</dbReference>
<evidence type="ECO:0000259" key="1">
    <source>
        <dbReference type="Pfam" id="PF04239"/>
    </source>
</evidence>